<feature type="domain" description="Glycoside hydrolase family 3 N-terminal" evidence="5">
    <location>
        <begin position="89"/>
        <end position="403"/>
    </location>
</feature>
<dbReference type="InterPro" id="IPR001764">
    <property type="entry name" value="Glyco_hydro_3_N"/>
</dbReference>
<dbReference type="GO" id="GO:0009254">
    <property type="term" value="P:peptidoglycan turnover"/>
    <property type="evidence" value="ECO:0007669"/>
    <property type="project" value="TreeGrafter"/>
</dbReference>
<dbReference type="InterPro" id="IPR017853">
    <property type="entry name" value="GH"/>
</dbReference>
<evidence type="ECO:0000313" key="7">
    <source>
        <dbReference type="Proteomes" id="UP000633365"/>
    </source>
</evidence>
<dbReference type="Proteomes" id="UP000633365">
    <property type="component" value="Unassembled WGS sequence"/>
</dbReference>
<name>A0A934WU34_9FIRM</name>
<dbReference type="EMBL" id="JAEQMG010000163">
    <property type="protein sequence ID" value="MBK6089890.1"/>
    <property type="molecule type" value="Genomic_DNA"/>
</dbReference>
<evidence type="ECO:0000256" key="2">
    <source>
        <dbReference type="ARBA" id="ARBA00022801"/>
    </source>
</evidence>
<dbReference type="GO" id="GO:0004553">
    <property type="term" value="F:hydrolase activity, hydrolyzing O-glycosyl compounds"/>
    <property type="evidence" value="ECO:0007669"/>
    <property type="project" value="InterPro"/>
</dbReference>
<dbReference type="Gene3D" id="3.20.20.300">
    <property type="entry name" value="Glycoside hydrolase, family 3, N-terminal domain"/>
    <property type="match status" value="1"/>
</dbReference>
<dbReference type="InterPro" id="IPR036962">
    <property type="entry name" value="Glyco_hydro_3_N_sf"/>
</dbReference>
<accession>A0A934WU34</accession>
<reference evidence="6" key="1">
    <citation type="submission" date="2021-01" db="EMBL/GenBank/DDBJ databases">
        <title>Genome public.</title>
        <authorList>
            <person name="Liu C."/>
            <person name="Sun Q."/>
        </authorList>
    </citation>
    <scope>NUCLEOTIDE SEQUENCE</scope>
    <source>
        <strain evidence="6">M6</strain>
    </source>
</reference>
<sequence>MKKFVIISVALVLVAVLAFGIALFHYMKVKQPEKAAETEAVEAVEETKAPVKAPTEANAKRDDTAVGSSDVFESGKSQADTYVSSMSKEEMVGQLIMGICPDTTTAAAQMKQYSLAGMLFTKENFQGMTKEQIPATLTAAAKDLKTKPILAAQEEGGPNTTISDLPGFEQYDFNAPRTEFDIGGLQGVEKAEESKTLLLKETGFNMNLTPVIDLATSSDQIMYSRSISGDVDTVSSFAEYAAKFDQPRGVSIVLQHFPGYGTIPDSANTGVGAVMDDREADTIRNTDYTPFKKGVNAGAHCVMMSNVVVQKIDPNHTAALSPSLHKELRDTVGFSGIIMTDVLDDADYSAYADGKKPAVQAVLAGNDLILVRDYATAYNDILAAVNDGTITEAQLKEACTRVLAYKYTAKIIK</sequence>
<gene>
    <name evidence="6" type="ORF">JKK62_14795</name>
</gene>
<evidence type="ECO:0000256" key="4">
    <source>
        <dbReference type="SAM" id="MobiDB-lite"/>
    </source>
</evidence>
<dbReference type="PANTHER" id="PTHR30480">
    <property type="entry name" value="BETA-HEXOSAMINIDASE-RELATED"/>
    <property type="match status" value="1"/>
</dbReference>
<dbReference type="Pfam" id="PF00933">
    <property type="entry name" value="Glyco_hydro_3"/>
    <property type="match status" value="1"/>
</dbReference>
<keyword evidence="3" id="KW-0326">Glycosidase</keyword>
<dbReference type="InterPro" id="IPR050226">
    <property type="entry name" value="NagZ_Beta-hexosaminidase"/>
</dbReference>
<dbReference type="RefSeq" id="WP_201428585.1">
    <property type="nucleotide sequence ID" value="NZ_JAEQMG010000163.1"/>
</dbReference>
<comment type="similarity">
    <text evidence="1">Belongs to the glycosyl hydrolase 3 family.</text>
</comment>
<evidence type="ECO:0000256" key="3">
    <source>
        <dbReference type="ARBA" id="ARBA00023295"/>
    </source>
</evidence>
<feature type="region of interest" description="Disordered" evidence="4">
    <location>
        <begin position="44"/>
        <end position="71"/>
    </location>
</feature>
<comment type="caution">
    <text evidence="6">The sequence shown here is derived from an EMBL/GenBank/DDBJ whole genome shotgun (WGS) entry which is preliminary data.</text>
</comment>
<protein>
    <recommendedName>
        <fullName evidence="5">Glycoside hydrolase family 3 N-terminal domain-containing protein</fullName>
    </recommendedName>
</protein>
<proteinExistence type="inferred from homology"/>
<evidence type="ECO:0000313" key="6">
    <source>
        <dbReference type="EMBL" id="MBK6089890.1"/>
    </source>
</evidence>
<organism evidence="6 7">
    <name type="scientific">Ruminococcus difficilis</name>
    <dbReference type="NCBI Taxonomy" id="2763069"/>
    <lineage>
        <taxon>Bacteria</taxon>
        <taxon>Bacillati</taxon>
        <taxon>Bacillota</taxon>
        <taxon>Clostridia</taxon>
        <taxon>Eubacteriales</taxon>
        <taxon>Oscillospiraceae</taxon>
        <taxon>Ruminococcus</taxon>
    </lineage>
</organism>
<dbReference type="SUPFAM" id="SSF51445">
    <property type="entry name" value="(Trans)glycosidases"/>
    <property type="match status" value="1"/>
</dbReference>
<dbReference type="AlphaFoldDB" id="A0A934WU34"/>
<dbReference type="GO" id="GO:0005975">
    <property type="term" value="P:carbohydrate metabolic process"/>
    <property type="evidence" value="ECO:0007669"/>
    <property type="project" value="InterPro"/>
</dbReference>
<dbReference type="PANTHER" id="PTHR30480:SF16">
    <property type="entry name" value="GLYCOSIDE HYDROLASE FAMILY 3 DOMAIN PROTEIN"/>
    <property type="match status" value="1"/>
</dbReference>
<evidence type="ECO:0000259" key="5">
    <source>
        <dbReference type="Pfam" id="PF00933"/>
    </source>
</evidence>
<evidence type="ECO:0000256" key="1">
    <source>
        <dbReference type="ARBA" id="ARBA00005336"/>
    </source>
</evidence>
<keyword evidence="2" id="KW-0378">Hydrolase</keyword>
<keyword evidence="7" id="KW-1185">Reference proteome</keyword>